<dbReference type="STRING" id="1161099.SAMN05444817_10659"/>
<protein>
    <submittedName>
        <fullName evidence="2">Neutral ceramidase</fullName>
    </submittedName>
</protein>
<accession>A0A1N7JDV4</accession>
<feature type="domain" description="Neutral/alkaline non-lysosomal ceramidase C-terminal" evidence="1">
    <location>
        <begin position="6"/>
        <end position="102"/>
    </location>
</feature>
<evidence type="ECO:0000313" key="3">
    <source>
        <dbReference type="Proteomes" id="UP000186292"/>
    </source>
</evidence>
<evidence type="ECO:0000313" key="2">
    <source>
        <dbReference type="EMBL" id="SIS47552.1"/>
    </source>
</evidence>
<dbReference type="InterPro" id="IPR031331">
    <property type="entry name" value="NEUT/ALK_ceramidase_C"/>
</dbReference>
<reference evidence="3" key="1">
    <citation type="submission" date="2017-01" db="EMBL/GenBank/DDBJ databases">
        <authorList>
            <person name="Varghese N."/>
            <person name="Submissions S."/>
        </authorList>
    </citation>
    <scope>NUCLEOTIDE SEQUENCE [LARGE SCALE GENOMIC DNA]</scope>
    <source>
        <strain evidence="3">DSM 44531</strain>
    </source>
</reference>
<name>A0A1N7JDV4_9CORY</name>
<gene>
    <name evidence="2" type="ORF">SAMN05444817_10659</name>
</gene>
<dbReference type="Proteomes" id="UP000186292">
    <property type="component" value="Unassembled WGS sequence"/>
</dbReference>
<dbReference type="InterPro" id="IPR038445">
    <property type="entry name" value="NCDase_C_sf"/>
</dbReference>
<dbReference type="EMBL" id="FTOF01000006">
    <property type="protein sequence ID" value="SIS47552.1"/>
    <property type="molecule type" value="Genomic_DNA"/>
</dbReference>
<organism evidence="2 3">
    <name type="scientific">Corynebacterium appendicis CIP 107643</name>
    <dbReference type="NCBI Taxonomy" id="1161099"/>
    <lineage>
        <taxon>Bacteria</taxon>
        <taxon>Bacillati</taxon>
        <taxon>Actinomycetota</taxon>
        <taxon>Actinomycetes</taxon>
        <taxon>Mycobacteriales</taxon>
        <taxon>Corynebacteriaceae</taxon>
        <taxon>Corynebacterium</taxon>
    </lineage>
</organism>
<dbReference type="AlphaFoldDB" id="A0A1N7JDV4"/>
<keyword evidence="3" id="KW-1185">Reference proteome</keyword>
<dbReference type="Pfam" id="PF17048">
    <property type="entry name" value="Ceramidse_alk_C"/>
    <property type="match status" value="1"/>
</dbReference>
<evidence type="ECO:0000259" key="1">
    <source>
        <dbReference type="Pfam" id="PF17048"/>
    </source>
</evidence>
<sequence>MITATEQVKAGDTASVTFSFANPNSDLRRGVGYHTITNAAGEIVADDFHSSTIIEFVKNADVVNARISWDTDGVDPGTYAVKVEGVSRAIGGSLSPFTGSAEVTVV</sequence>
<dbReference type="Gene3D" id="2.60.40.2300">
    <property type="entry name" value="Neutral/alkaline non-lysosomal ceramidase, C-terminal domain"/>
    <property type="match status" value="1"/>
</dbReference>
<proteinExistence type="predicted"/>